<dbReference type="CDD" id="cd00077">
    <property type="entry name" value="HDc"/>
    <property type="match status" value="1"/>
</dbReference>
<sequence>MKKPLETELFDPTAFEAELASSPGTPVPIFKSALINANEILKQRFYQGRSATELVLLRAQVVDVILNYSWHRFFTGTDSNIALIAVGGYGRGELHPYSDIDLQILVRKDATPYKDAIVNFTTFLWDIGLEVGHSVRTLKECVKEASKDITIATNIQEARLLTGPEELFEAQRIKTGPKKIWPGKKFFAAKWQEQQTRHLKFNDTAYNLEPNIKEGPGGLRDIQMIGWVAKRHFNAETLHDLVTHEFLTDQEYQTLIEGQALLWQIRFGIHVLTGRREDRLLIEHQRALAKQFGYQDDARHLGVEKFMRQYYLTVMELSRLNEMLLTLFEEELLVRPSFRKPKPLNNRFQMRAGFIEVIHEKIFEQYPFALLEIFLLLAQNEKLKGVRANTIRAIRNNLDLIDNSFRNDLGCQSLFIELLRQPHGITHELRRMNRYGVLAKYLPVFSDIVGLMQHDLFHVYTVDEHTLMVVRNMRRFTVKEFANEFPLCSKIVQIIPKQELLLLAGLFHDIAKGRGGKHSELGAIDAYAFCQQHKLSEYDSKLVQWLVLNHLIMSSTAQKKDLSDPDVIHEFATQVGEINRLNYIYLLTVADIRATGPDVWNSWKDTLLRDLYVATGQVLRRGLDDPILISEHVVSTRQEALTLLAEKNIDQQRILTCWEHLDDDYFLRHSANEIAWHMESILDDSASCPIVLLRNREGRGGTELFVYTEEHENSFANITTTLEQLSLNIVDARVLHTKDSWLLNSFIVLDKADEILSDKQRILEIRKRIRQRLKSQDDSFPETHQNISRQAKAFKAKTNVQFWQDKKSSHTVVQVITSDRPGLMSSISKAFLHCEILIHKAKIATYGTRAEDIFYISSRTGKALQSKGQFDCIKNALIEFIDQ</sequence>
<dbReference type="AlphaFoldDB" id="A0A3B1AFW2"/>
<dbReference type="InterPro" id="IPR013546">
    <property type="entry name" value="PII_UdlTrfase/GS_AdlTrfase"/>
</dbReference>
<dbReference type="Gene3D" id="1.10.3210.10">
    <property type="entry name" value="Hypothetical protein af1432"/>
    <property type="match status" value="1"/>
</dbReference>
<dbReference type="EMBL" id="UOFR01000063">
    <property type="protein sequence ID" value="VAW98763.1"/>
    <property type="molecule type" value="Genomic_DNA"/>
</dbReference>
<feature type="domain" description="ACT" evidence="7">
    <location>
        <begin position="812"/>
        <end position="883"/>
    </location>
</feature>
<keyword evidence="4" id="KW-0378">Hydrolase</keyword>
<dbReference type="CDD" id="cd04899">
    <property type="entry name" value="ACT_ACR-UUR-like_2"/>
    <property type="match status" value="1"/>
</dbReference>
<dbReference type="SUPFAM" id="SSF109604">
    <property type="entry name" value="HD-domain/PDEase-like"/>
    <property type="match status" value="1"/>
</dbReference>
<dbReference type="CDD" id="cd05401">
    <property type="entry name" value="NT_GlnE_GlnD_like"/>
    <property type="match status" value="1"/>
</dbReference>
<feature type="domain" description="HD" evidence="8">
    <location>
        <begin position="462"/>
        <end position="584"/>
    </location>
</feature>
<keyword evidence="3" id="KW-0677">Repeat</keyword>
<accession>A0A3B1AFW2</accession>
<dbReference type="PIRSF" id="PIRSF006288">
    <property type="entry name" value="PII_uridyltransf"/>
    <property type="match status" value="1"/>
</dbReference>
<evidence type="ECO:0000256" key="3">
    <source>
        <dbReference type="ARBA" id="ARBA00022737"/>
    </source>
</evidence>
<dbReference type="Gene3D" id="3.30.460.10">
    <property type="entry name" value="Beta Polymerase, domain 2"/>
    <property type="match status" value="1"/>
</dbReference>
<gene>
    <name evidence="9" type="ORF">MNBD_GAMMA21-408</name>
</gene>
<evidence type="ECO:0000256" key="6">
    <source>
        <dbReference type="ARBA" id="ARBA00023268"/>
    </source>
</evidence>
<dbReference type="Pfam" id="PF01909">
    <property type="entry name" value="NTP_transf_2"/>
    <property type="match status" value="1"/>
</dbReference>
<dbReference type="SUPFAM" id="SSF81301">
    <property type="entry name" value="Nucleotidyltransferase"/>
    <property type="match status" value="1"/>
</dbReference>
<dbReference type="InterPro" id="IPR010043">
    <property type="entry name" value="UTase/UR"/>
</dbReference>
<proteinExistence type="inferred from homology"/>
<protein>
    <submittedName>
        <fullName evidence="9">[Protein-PII] uridylyltransferase / [Protein-PII]-UMP uridylyl-removing enzyme</fullName>
        <ecNumber evidence="9">2.7.7.59</ecNumber>
    </submittedName>
</protein>
<keyword evidence="5" id="KW-0460">Magnesium</keyword>
<dbReference type="SMART" id="SM00471">
    <property type="entry name" value="HDc"/>
    <property type="match status" value="1"/>
</dbReference>
<dbReference type="GO" id="GO:0016787">
    <property type="term" value="F:hydrolase activity"/>
    <property type="evidence" value="ECO:0007669"/>
    <property type="project" value="UniProtKB-KW"/>
</dbReference>
<keyword evidence="1 9" id="KW-0808">Transferase</keyword>
<dbReference type="Pfam" id="PF01966">
    <property type="entry name" value="HD"/>
    <property type="match status" value="1"/>
</dbReference>
<organism evidence="9">
    <name type="scientific">hydrothermal vent metagenome</name>
    <dbReference type="NCBI Taxonomy" id="652676"/>
    <lineage>
        <taxon>unclassified sequences</taxon>
        <taxon>metagenomes</taxon>
        <taxon>ecological metagenomes</taxon>
    </lineage>
</organism>
<dbReference type="GO" id="GO:0008773">
    <property type="term" value="F:[protein-PII] uridylyltransferase activity"/>
    <property type="evidence" value="ECO:0007669"/>
    <property type="project" value="UniProtKB-EC"/>
</dbReference>
<name>A0A3B1AFW2_9ZZZZ</name>
<evidence type="ECO:0000256" key="2">
    <source>
        <dbReference type="ARBA" id="ARBA00022695"/>
    </source>
</evidence>
<dbReference type="HAMAP" id="MF_00277">
    <property type="entry name" value="PII_uridylyl_transf"/>
    <property type="match status" value="1"/>
</dbReference>
<evidence type="ECO:0000259" key="8">
    <source>
        <dbReference type="PROSITE" id="PS51831"/>
    </source>
</evidence>
<dbReference type="SUPFAM" id="SSF55021">
    <property type="entry name" value="ACT-like"/>
    <property type="match status" value="1"/>
</dbReference>
<evidence type="ECO:0000256" key="4">
    <source>
        <dbReference type="ARBA" id="ARBA00022801"/>
    </source>
</evidence>
<evidence type="ECO:0000256" key="1">
    <source>
        <dbReference type="ARBA" id="ARBA00022679"/>
    </source>
</evidence>
<dbReference type="InterPro" id="IPR006674">
    <property type="entry name" value="HD_domain"/>
</dbReference>
<feature type="domain" description="ACT" evidence="7">
    <location>
        <begin position="703"/>
        <end position="786"/>
    </location>
</feature>
<dbReference type="NCBIfam" id="TIGR01693">
    <property type="entry name" value="UTase_glnD"/>
    <property type="match status" value="1"/>
</dbReference>
<evidence type="ECO:0000259" key="7">
    <source>
        <dbReference type="PROSITE" id="PS51671"/>
    </source>
</evidence>
<dbReference type="CDD" id="cd04900">
    <property type="entry name" value="ACT_UUR-like_1"/>
    <property type="match status" value="1"/>
</dbReference>
<dbReference type="InterPro" id="IPR003607">
    <property type="entry name" value="HD/PDEase_dom"/>
</dbReference>
<dbReference type="PANTHER" id="PTHR47320:SF1">
    <property type="entry name" value="BIFUNCTIONAL URIDYLYLTRANSFERASE_URIDYLYL-REMOVING ENZYME"/>
    <property type="match status" value="1"/>
</dbReference>
<evidence type="ECO:0000256" key="5">
    <source>
        <dbReference type="ARBA" id="ARBA00022842"/>
    </source>
</evidence>
<dbReference type="EC" id="2.7.7.59" evidence="9"/>
<dbReference type="PANTHER" id="PTHR47320">
    <property type="entry name" value="BIFUNCTIONAL URIDYLYLTRANSFERASE/URIDYLYL-REMOVING ENZYME"/>
    <property type="match status" value="1"/>
</dbReference>
<dbReference type="PROSITE" id="PS51671">
    <property type="entry name" value="ACT"/>
    <property type="match status" value="2"/>
</dbReference>
<evidence type="ECO:0000313" key="9">
    <source>
        <dbReference type="EMBL" id="VAW98763.1"/>
    </source>
</evidence>
<keyword evidence="6" id="KW-0511">Multifunctional enzyme</keyword>
<dbReference type="InterPro" id="IPR043519">
    <property type="entry name" value="NT_sf"/>
</dbReference>
<keyword evidence="2 9" id="KW-0548">Nucleotidyltransferase</keyword>
<dbReference type="InterPro" id="IPR002912">
    <property type="entry name" value="ACT_dom"/>
</dbReference>
<dbReference type="Pfam" id="PF08335">
    <property type="entry name" value="GlnD_UR_UTase"/>
    <property type="match status" value="1"/>
</dbReference>
<reference evidence="9" key="1">
    <citation type="submission" date="2018-06" db="EMBL/GenBank/DDBJ databases">
        <authorList>
            <person name="Zhirakovskaya E."/>
        </authorList>
    </citation>
    <scope>NUCLEOTIDE SEQUENCE</scope>
</reference>
<dbReference type="SUPFAM" id="SSF81593">
    <property type="entry name" value="Nucleotidyltransferase substrate binding subunit/domain"/>
    <property type="match status" value="1"/>
</dbReference>
<dbReference type="InterPro" id="IPR002934">
    <property type="entry name" value="Polymerase_NTP_transf_dom"/>
</dbReference>
<dbReference type="InterPro" id="IPR045865">
    <property type="entry name" value="ACT-like_dom_sf"/>
</dbReference>
<dbReference type="PROSITE" id="PS51831">
    <property type="entry name" value="HD"/>
    <property type="match status" value="1"/>
</dbReference>